<dbReference type="Proteomes" id="UP000271889">
    <property type="component" value="Unassembled WGS sequence"/>
</dbReference>
<gene>
    <name evidence="1" type="ORF">CGOC_LOCUS3309</name>
</gene>
<proteinExistence type="predicted"/>
<dbReference type="EMBL" id="UYRV01008289">
    <property type="protein sequence ID" value="VDK55405.1"/>
    <property type="molecule type" value="Genomic_DNA"/>
</dbReference>
<reference evidence="1 2" key="1">
    <citation type="submission" date="2018-11" db="EMBL/GenBank/DDBJ databases">
        <authorList>
            <consortium name="Pathogen Informatics"/>
        </authorList>
    </citation>
    <scope>NUCLEOTIDE SEQUENCE [LARGE SCALE GENOMIC DNA]</scope>
</reference>
<keyword evidence="2" id="KW-1185">Reference proteome</keyword>
<protein>
    <submittedName>
        <fullName evidence="1">Uncharacterized protein</fullName>
    </submittedName>
</protein>
<evidence type="ECO:0000313" key="2">
    <source>
        <dbReference type="Proteomes" id="UP000271889"/>
    </source>
</evidence>
<evidence type="ECO:0000313" key="1">
    <source>
        <dbReference type="EMBL" id="VDK55405.1"/>
    </source>
</evidence>
<organism evidence="1 2">
    <name type="scientific">Cylicostephanus goldi</name>
    <name type="common">Nematode worm</name>
    <dbReference type="NCBI Taxonomy" id="71465"/>
    <lineage>
        <taxon>Eukaryota</taxon>
        <taxon>Metazoa</taxon>
        <taxon>Ecdysozoa</taxon>
        <taxon>Nematoda</taxon>
        <taxon>Chromadorea</taxon>
        <taxon>Rhabditida</taxon>
        <taxon>Rhabditina</taxon>
        <taxon>Rhabditomorpha</taxon>
        <taxon>Strongyloidea</taxon>
        <taxon>Strongylidae</taxon>
        <taxon>Cylicostephanus</taxon>
    </lineage>
</organism>
<dbReference type="AlphaFoldDB" id="A0A3P6RN28"/>
<name>A0A3P6RN28_CYLGO</name>
<sequence length="156" mass="18342">MFLKHRVLDFYWKGFITIFMTKDRHAKTHEPLTDWGPEVEERISKVKFDLITKEILETELRQQSMLQWLADLVHHDFCADPEAEELPKQTFLTMAIGKAEEDETRLLQAAREEKTKSTEDVATKNESGDVAHSCDNEVSDCTQHQIFLISLFYFYR</sequence>
<accession>A0A3P6RN28</accession>